<dbReference type="Pfam" id="PF13466">
    <property type="entry name" value="STAS_2"/>
    <property type="match status" value="1"/>
</dbReference>
<dbReference type="NCBIfam" id="TIGR00377">
    <property type="entry name" value="ant_ant_sig"/>
    <property type="match status" value="1"/>
</dbReference>
<keyword evidence="5" id="KW-1185">Reference proteome</keyword>
<reference evidence="4 5" key="1">
    <citation type="journal article" date="2011" name="J. Bacteriol.">
        <title>Genome sequence of Methyloversatilis universalis FAM5T, a methylotrophic representative of the order Rhodocyclales.</title>
        <authorList>
            <person name="Kittichotirat W."/>
            <person name="Good N.M."/>
            <person name="Hall R."/>
            <person name="Bringel F."/>
            <person name="Lajus A."/>
            <person name="Medigue C."/>
            <person name="Smalley N.E."/>
            <person name="Beck D."/>
            <person name="Bumgarner R."/>
            <person name="Vuilleumier S."/>
            <person name="Kalyuzhnaya M.G."/>
        </authorList>
    </citation>
    <scope>NUCLEOTIDE SEQUENCE [LARGE SCALE GENOMIC DNA]</scope>
    <source>
        <strain evidence="5">ATCC BAA-1314 / JCM 13912 / FAM5</strain>
    </source>
</reference>
<comment type="caution">
    <text evidence="4">The sequence shown here is derived from an EMBL/GenBank/DDBJ whole genome shotgun (WGS) entry which is preliminary data.</text>
</comment>
<dbReference type="OrthoDB" id="278639at2"/>
<dbReference type="SUPFAM" id="SSF52091">
    <property type="entry name" value="SpoIIaa-like"/>
    <property type="match status" value="1"/>
</dbReference>
<evidence type="ECO:0000259" key="3">
    <source>
        <dbReference type="PROSITE" id="PS50801"/>
    </source>
</evidence>
<protein>
    <recommendedName>
        <fullName evidence="2">Anti-sigma factor antagonist</fullName>
    </recommendedName>
</protein>
<dbReference type="GO" id="GO:0043856">
    <property type="term" value="F:anti-sigma factor antagonist activity"/>
    <property type="evidence" value="ECO:0007669"/>
    <property type="project" value="InterPro"/>
</dbReference>
<dbReference type="Gene3D" id="3.30.750.24">
    <property type="entry name" value="STAS domain"/>
    <property type="match status" value="1"/>
</dbReference>
<dbReference type="PROSITE" id="PS50801">
    <property type="entry name" value="STAS"/>
    <property type="match status" value="1"/>
</dbReference>
<dbReference type="PANTHER" id="PTHR33495:SF15">
    <property type="entry name" value="STAS DOMAIN-CONTAINING PROTEIN"/>
    <property type="match status" value="1"/>
</dbReference>
<dbReference type="InterPro" id="IPR002645">
    <property type="entry name" value="STAS_dom"/>
</dbReference>
<evidence type="ECO:0000313" key="5">
    <source>
        <dbReference type="Proteomes" id="UP000005019"/>
    </source>
</evidence>
<evidence type="ECO:0000256" key="1">
    <source>
        <dbReference type="ARBA" id="ARBA00009013"/>
    </source>
</evidence>
<comment type="similarity">
    <text evidence="1 2">Belongs to the anti-sigma-factor antagonist family.</text>
</comment>
<feature type="domain" description="STAS" evidence="3">
    <location>
        <begin position="14"/>
        <end position="101"/>
    </location>
</feature>
<gene>
    <name evidence="4" type="ORF">METUNv1_02615</name>
</gene>
<dbReference type="AlphaFoldDB" id="F5RE97"/>
<dbReference type="InterPro" id="IPR036513">
    <property type="entry name" value="STAS_dom_sf"/>
</dbReference>
<proteinExistence type="inferred from homology"/>
<sequence>MEIRSTLDNAHARIALGGRFDFSSHREFREVTEQLLTKGSVSSMEIDLGAVSYLDSSALGMLLMLRDKARAASCEIRLANCSAPVRQVLEVANFQKLFTIT</sequence>
<dbReference type="RefSeq" id="WP_008062356.1">
    <property type="nucleotide sequence ID" value="NZ_AFHG01000052.1"/>
</dbReference>
<evidence type="ECO:0000313" key="4">
    <source>
        <dbReference type="EMBL" id="EGK71228.1"/>
    </source>
</evidence>
<dbReference type="STRING" id="1000565.METUNv1_02615"/>
<dbReference type="Proteomes" id="UP000005019">
    <property type="component" value="Unassembled WGS sequence"/>
</dbReference>
<organism evidence="4 5">
    <name type="scientific">Methyloversatilis universalis (strain ATCC BAA-1314 / DSM 25237 / JCM 13912 / CCUG 52030 / FAM5)</name>
    <dbReference type="NCBI Taxonomy" id="1000565"/>
    <lineage>
        <taxon>Bacteria</taxon>
        <taxon>Pseudomonadati</taxon>
        <taxon>Pseudomonadota</taxon>
        <taxon>Betaproteobacteria</taxon>
        <taxon>Nitrosomonadales</taxon>
        <taxon>Sterolibacteriaceae</taxon>
        <taxon>Methyloversatilis</taxon>
    </lineage>
</organism>
<name>F5RE97_METUF</name>
<dbReference type="PANTHER" id="PTHR33495">
    <property type="entry name" value="ANTI-SIGMA FACTOR ANTAGONIST TM_1081-RELATED-RELATED"/>
    <property type="match status" value="1"/>
</dbReference>
<dbReference type="InterPro" id="IPR003658">
    <property type="entry name" value="Anti-sigma_ant"/>
</dbReference>
<dbReference type="CDD" id="cd07043">
    <property type="entry name" value="STAS_anti-anti-sigma_factors"/>
    <property type="match status" value="1"/>
</dbReference>
<accession>F5RE97</accession>
<dbReference type="InterPro" id="IPR058548">
    <property type="entry name" value="MlaB-like_STAS"/>
</dbReference>
<evidence type="ECO:0000256" key="2">
    <source>
        <dbReference type="RuleBase" id="RU003749"/>
    </source>
</evidence>
<dbReference type="EMBL" id="AFHG01000052">
    <property type="protein sequence ID" value="EGK71228.1"/>
    <property type="molecule type" value="Genomic_DNA"/>
</dbReference>
<dbReference type="eggNOG" id="COG1366">
    <property type="taxonomic scope" value="Bacteria"/>
</dbReference>